<evidence type="ECO:0000256" key="2">
    <source>
        <dbReference type="ARBA" id="ARBA00022448"/>
    </source>
</evidence>
<keyword evidence="5" id="KW-0547">Nucleotide-binding</keyword>
<dbReference type="AlphaFoldDB" id="A0A852VIU3"/>
<comment type="subcellular location">
    <subcellularLocation>
        <location evidence="1">Cell membrane</location>
        <topology evidence="1">Multi-pass membrane protein</topology>
    </subcellularLocation>
</comment>
<dbReference type="Pfam" id="PF00664">
    <property type="entry name" value="ABC_membrane"/>
    <property type="match status" value="1"/>
</dbReference>
<protein>
    <submittedName>
        <fullName evidence="13">ATP-binding cassette subfamily B protein</fullName>
    </submittedName>
</protein>
<accession>A0A852VIU3</accession>
<evidence type="ECO:0000256" key="4">
    <source>
        <dbReference type="ARBA" id="ARBA00022692"/>
    </source>
</evidence>
<dbReference type="InterPro" id="IPR027417">
    <property type="entry name" value="P-loop_NTPase"/>
</dbReference>
<dbReference type="Proteomes" id="UP000564385">
    <property type="component" value="Unassembled WGS sequence"/>
</dbReference>
<feature type="transmembrane region" description="Helical" evidence="10">
    <location>
        <begin position="281"/>
        <end position="304"/>
    </location>
</feature>
<dbReference type="CDD" id="cd18544">
    <property type="entry name" value="ABC_6TM_TmrA_like"/>
    <property type="match status" value="1"/>
</dbReference>
<feature type="domain" description="ABC transporter" evidence="11">
    <location>
        <begin position="418"/>
        <end position="656"/>
    </location>
</feature>
<evidence type="ECO:0000259" key="11">
    <source>
        <dbReference type="PROSITE" id="PS50893"/>
    </source>
</evidence>
<reference evidence="13 14" key="1">
    <citation type="submission" date="2020-07" db="EMBL/GenBank/DDBJ databases">
        <title>Genomic Encyclopedia of Type Strains, Phase IV (KMG-V): Genome sequencing to study the core and pangenomes of soil and plant-associated prokaryotes.</title>
        <authorList>
            <person name="Whitman W."/>
        </authorList>
    </citation>
    <scope>NUCLEOTIDE SEQUENCE [LARGE SCALE GENOMIC DNA]</scope>
    <source>
        <strain evidence="13 14">M8UP22</strain>
    </source>
</reference>
<evidence type="ECO:0000313" key="13">
    <source>
        <dbReference type="EMBL" id="NYF89426.1"/>
    </source>
</evidence>
<evidence type="ECO:0000256" key="6">
    <source>
        <dbReference type="ARBA" id="ARBA00022840"/>
    </source>
</evidence>
<gene>
    <name evidence="13" type="ORF">HDF08_001493</name>
</gene>
<dbReference type="Gene3D" id="1.20.1560.10">
    <property type="entry name" value="ABC transporter type 1, transmembrane domain"/>
    <property type="match status" value="1"/>
</dbReference>
<dbReference type="InterPro" id="IPR003439">
    <property type="entry name" value="ABC_transporter-like_ATP-bd"/>
</dbReference>
<dbReference type="SUPFAM" id="SSF52540">
    <property type="entry name" value="P-loop containing nucleoside triphosphate hydrolases"/>
    <property type="match status" value="1"/>
</dbReference>
<dbReference type="GO" id="GO:0005886">
    <property type="term" value="C:plasma membrane"/>
    <property type="evidence" value="ECO:0007669"/>
    <property type="project" value="UniProtKB-SubCell"/>
</dbReference>
<dbReference type="GO" id="GO:0015421">
    <property type="term" value="F:ABC-type oligopeptide transporter activity"/>
    <property type="evidence" value="ECO:0007669"/>
    <property type="project" value="TreeGrafter"/>
</dbReference>
<keyword evidence="7 10" id="KW-1133">Transmembrane helix</keyword>
<dbReference type="InterPro" id="IPR011527">
    <property type="entry name" value="ABC1_TM_dom"/>
</dbReference>
<dbReference type="GO" id="GO:0005524">
    <property type="term" value="F:ATP binding"/>
    <property type="evidence" value="ECO:0007669"/>
    <property type="project" value="UniProtKB-KW"/>
</dbReference>
<evidence type="ECO:0000256" key="9">
    <source>
        <dbReference type="SAM" id="MobiDB-lite"/>
    </source>
</evidence>
<dbReference type="PANTHER" id="PTHR43394:SF1">
    <property type="entry name" value="ATP-BINDING CASSETTE SUB-FAMILY B MEMBER 10, MITOCHONDRIAL"/>
    <property type="match status" value="1"/>
</dbReference>
<evidence type="ECO:0000313" key="14">
    <source>
        <dbReference type="Proteomes" id="UP000564385"/>
    </source>
</evidence>
<keyword evidence="2" id="KW-0813">Transport</keyword>
<dbReference type="InterPro" id="IPR039421">
    <property type="entry name" value="Type_1_exporter"/>
</dbReference>
<dbReference type="FunFam" id="3.40.50.300:FF:000221">
    <property type="entry name" value="Multidrug ABC transporter ATP-binding protein"/>
    <property type="match status" value="1"/>
</dbReference>
<keyword evidence="3" id="KW-1003">Cell membrane</keyword>
<dbReference type="SMART" id="SM00382">
    <property type="entry name" value="AAA"/>
    <property type="match status" value="1"/>
</dbReference>
<keyword evidence="6 13" id="KW-0067">ATP-binding</keyword>
<dbReference type="PANTHER" id="PTHR43394">
    <property type="entry name" value="ATP-DEPENDENT PERMEASE MDL1, MITOCHONDRIAL"/>
    <property type="match status" value="1"/>
</dbReference>
<feature type="domain" description="ABC transmembrane type-1" evidence="12">
    <location>
        <begin position="50"/>
        <end position="367"/>
    </location>
</feature>
<feature type="transmembrane region" description="Helical" evidence="10">
    <location>
        <begin position="97"/>
        <end position="117"/>
    </location>
</feature>
<evidence type="ECO:0000256" key="5">
    <source>
        <dbReference type="ARBA" id="ARBA00022741"/>
    </source>
</evidence>
<evidence type="ECO:0000256" key="3">
    <source>
        <dbReference type="ARBA" id="ARBA00022475"/>
    </source>
</evidence>
<name>A0A852VIU3_9BACT</name>
<keyword evidence="8 10" id="KW-0472">Membrane</keyword>
<comment type="caution">
    <text evidence="13">The sequence shown here is derived from an EMBL/GenBank/DDBJ whole genome shotgun (WGS) entry which is preliminary data.</text>
</comment>
<dbReference type="GO" id="GO:0016887">
    <property type="term" value="F:ATP hydrolysis activity"/>
    <property type="evidence" value="ECO:0007669"/>
    <property type="project" value="InterPro"/>
</dbReference>
<evidence type="ECO:0000256" key="8">
    <source>
        <dbReference type="ARBA" id="ARBA00023136"/>
    </source>
</evidence>
<dbReference type="PROSITE" id="PS50893">
    <property type="entry name" value="ABC_TRANSPORTER_2"/>
    <property type="match status" value="1"/>
</dbReference>
<feature type="transmembrane region" description="Helical" evidence="10">
    <location>
        <begin position="179"/>
        <end position="197"/>
    </location>
</feature>
<feature type="region of interest" description="Disordered" evidence="9">
    <location>
        <begin position="1"/>
        <end position="24"/>
    </location>
</feature>
<dbReference type="SUPFAM" id="SSF90123">
    <property type="entry name" value="ABC transporter transmembrane region"/>
    <property type="match status" value="1"/>
</dbReference>
<feature type="transmembrane region" description="Helical" evidence="10">
    <location>
        <begin position="203"/>
        <end position="221"/>
    </location>
</feature>
<dbReference type="Gene3D" id="3.40.50.300">
    <property type="entry name" value="P-loop containing nucleotide triphosphate hydrolases"/>
    <property type="match status" value="1"/>
</dbReference>
<feature type="compositionally biased region" description="Basic and acidic residues" evidence="9">
    <location>
        <begin position="1"/>
        <end position="20"/>
    </location>
</feature>
<evidence type="ECO:0000256" key="7">
    <source>
        <dbReference type="ARBA" id="ARBA00022989"/>
    </source>
</evidence>
<evidence type="ECO:0000256" key="10">
    <source>
        <dbReference type="SAM" id="Phobius"/>
    </source>
</evidence>
<organism evidence="13 14">
    <name type="scientific">Tunturiibacter lichenicola</name>
    <dbReference type="NCBI Taxonomy" id="2051959"/>
    <lineage>
        <taxon>Bacteria</taxon>
        <taxon>Pseudomonadati</taxon>
        <taxon>Acidobacteriota</taxon>
        <taxon>Terriglobia</taxon>
        <taxon>Terriglobales</taxon>
        <taxon>Acidobacteriaceae</taxon>
        <taxon>Tunturiibacter</taxon>
    </lineage>
</organism>
<sequence>MADDQKPKDPKEQPSKKPSQDDEVAGKAYDARLMRRLLTYLRPYKLQTGLSALTIFFKASTDVMGPYLVKVAVDTYMTDTPPAKLSWLARHLSSRPMTGITQIGCLYLGALLLTYVLEFAQTYMMQWTGQKIMFDLRSQIFRHLQRMQPSFFDHNPVGKLVTRVTSDVDALNEMFTSGVLAIFEDIFVLLFIVLIMLRMSWPLALLALSVIPAILYVTKIFRRHVRDSYRRQRAATARINSFTQEYVSGMSIVQLFNRERRAFNDYSSVNAENKQAWTDAIFAYAVYYPVVEFLSATAIALVIWRGGISALHYLQAMQLHELQPLLHALPKAGNVVTVGILIAFIQYAQRFFRPIQDLSEKYNILQAAMAASERVFNLLDTQPTIVSPDAPIAGDNSGRVEFHNVWFTYQKLDDAQHVRIASATEEELNTFADIEWILRGVSFTVEPDETAAIVGHTGAGKTTITGLMMRFYDIQRGSILVDGIDVREQDLKKLRQRFGVVLQDPFLFTGTIADNIRLGSKWITDKRLQLAADEVNVGDFIRSLPLQFAEPVRERGATLSTGQKQLISFARALAHDPGILILDEATSSVDTDTELRVRLALSRMITGRTSILIAHRLSTIQRADTILVMHKGQLRERGTHQQLLTERGLYWKLYQLQYRDQELSAGSDSVPLEPLNAD</sequence>
<keyword evidence="4 10" id="KW-0812">Transmembrane</keyword>
<evidence type="ECO:0000256" key="1">
    <source>
        <dbReference type="ARBA" id="ARBA00004651"/>
    </source>
</evidence>
<proteinExistence type="predicted"/>
<dbReference type="InterPro" id="IPR036640">
    <property type="entry name" value="ABC1_TM_sf"/>
</dbReference>
<dbReference type="Pfam" id="PF00005">
    <property type="entry name" value="ABC_tran"/>
    <property type="match status" value="1"/>
</dbReference>
<dbReference type="InterPro" id="IPR003593">
    <property type="entry name" value="AAA+_ATPase"/>
</dbReference>
<evidence type="ECO:0000259" key="12">
    <source>
        <dbReference type="PROSITE" id="PS50929"/>
    </source>
</evidence>
<dbReference type="EMBL" id="JACCCU010000001">
    <property type="protein sequence ID" value="NYF89426.1"/>
    <property type="molecule type" value="Genomic_DNA"/>
</dbReference>
<dbReference type="PROSITE" id="PS50929">
    <property type="entry name" value="ABC_TM1F"/>
    <property type="match status" value="1"/>
</dbReference>